<keyword evidence="6" id="KW-0598">Phosphotransferase system</keyword>
<dbReference type="Gene3D" id="1.20.58.80">
    <property type="entry name" value="Phosphotransferase system, lactose/cellobiose-type IIA subunit"/>
    <property type="match status" value="1"/>
</dbReference>
<evidence type="ECO:0000313" key="10">
    <source>
        <dbReference type="EMBL" id="SIT15190.1"/>
    </source>
</evidence>
<dbReference type="GO" id="GO:0046872">
    <property type="term" value="F:metal ion binding"/>
    <property type="evidence" value="ECO:0007669"/>
    <property type="project" value="UniProtKB-KW"/>
</dbReference>
<comment type="cofactor">
    <cofactor evidence="8">
        <name>Mg(2+)</name>
        <dbReference type="ChEBI" id="CHEBI:18420"/>
    </cofactor>
    <text evidence="8">Binds 1 Mg(2+) ion per trimer.</text>
</comment>
<dbReference type="GO" id="GO:0016740">
    <property type="term" value="F:transferase activity"/>
    <property type="evidence" value="ECO:0007669"/>
    <property type="project" value="UniProtKB-KW"/>
</dbReference>
<proteinExistence type="predicted"/>
<dbReference type="InterPro" id="IPR036542">
    <property type="entry name" value="PTS_IIA_lac/cel_sf"/>
</dbReference>
<evidence type="ECO:0000313" key="11">
    <source>
        <dbReference type="Proteomes" id="UP000186795"/>
    </source>
</evidence>
<organism evidence="10 11">
    <name type="scientific">Kroppenstedtia eburnea</name>
    <dbReference type="NCBI Taxonomy" id="714067"/>
    <lineage>
        <taxon>Bacteria</taxon>
        <taxon>Bacillati</taxon>
        <taxon>Bacillota</taxon>
        <taxon>Bacilli</taxon>
        <taxon>Bacillales</taxon>
        <taxon>Thermoactinomycetaceae</taxon>
        <taxon>Kroppenstedtia</taxon>
    </lineage>
</organism>
<evidence type="ECO:0000256" key="5">
    <source>
        <dbReference type="ARBA" id="ARBA00022679"/>
    </source>
</evidence>
<accession>A0A1N7PX89</accession>
<evidence type="ECO:0000256" key="2">
    <source>
        <dbReference type="ARBA" id="ARBA00022448"/>
    </source>
</evidence>
<keyword evidence="3" id="KW-0963">Cytoplasm</keyword>
<dbReference type="GO" id="GO:0005737">
    <property type="term" value="C:cytoplasm"/>
    <property type="evidence" value="ECO:0007669"/>
    <property type="project" value="UniProtKB-SubCell"/>
</dbReference>
<dbReference type="EMBL" id="FTOD01000015">
    <property type="protein sequence ID" value="SIT15190.1"/>
    <property type="molecule type" value="Genomic_DNA"/>
</dbReference>
<keyword evidence="2" id="KW-0813">Transport</keyword>
<dbReference type="PANTHER" id="PTHR34382">
    <property type="entry name" value="PTS SYSTEM N,N'-DIACETYLCHITOBIOSE-SPECIFIC EIIA COMPONENT"/>
    <property type="match status" value="1"/>
</dbReference>
<evidence type="ECO:0000256" key="8">
    <source>
        <dbReference type="PIRSR" id="PIRSR000699-2"/>
    </source>
</evidence>
<evidence type="ECO:0000256" key="6">
    <source>
        <dbReference type="ARBA" id="ARBA00022683"/>
    </source>
</evidence>
<keyword evidence="4" id="KW-0762">Sugar transport</keyword>
<feature type="active site" description="Tele-phosphohistidine intermediate" evidence="7">
    <location>
        <position position="77"/>
    </location>
</feature>
<dbReference type="PIRSF" id="PIRSF000699">
    <property type="entry name" value="PTS_IILac_III"/>
    <property type="match status" value="1"/>
</dbReference>
<keyword evidence="8" id="KW-0460">Magnesium</keyword>
<dbReference type="AlphaFoldDB" id="A0A1N7PX89"/>
<feature type="modified residue" description="Phosphohistidine; by HPr" evidence="9">
    <location>
        <position position="77"/>
    </location>
</feature>
<evidence type="ECO:0000256" key="9">
    <source>
        <dbReference type="PROSITE-ProRule" id="PRU00418"/>
    </source>
</evidence>
<protein>
    <submittedName>
        <fullName evidence="10">PTS system, cellobiose-specific IIA component</fullName>
    </submittedName>
</protein>
<dbReference type="SUPFAM" id="SSF46973">
    <property type="entry name" value="Enzyme IIa from lactose specific PTS, IIa-lac"/>
    <property type="match status" value="1"/>
</dbReference>
<dbReference type="PROSITE" id="PS51095">
    <property type="entry name" value="PTS_EIIA_TYPE_3"/>
    <property type="match status" value="1"/>
</dbReference>
<reference evidence="11" key="1">
    <citation type="submission" date="2017-01" db="EMBL/GenBank/DDBJ databases">
        <authorList>
            <person name="Varghese N."/>
            <person name="Submissions S."/>
        </authorList>
    </citation>
    <scope>NUCLEOTIDE SEQUENCE [LARGE SCALE GENOMIC DNA]</scope>
    <source>
        <strain evidence="11">DSM 45196</strain>
    </source>
</reference>
<keyword evidence="5" id="KW-0808">Transferase</keyword>
<name>A0A1N7PX89_9BACL</name>
<dbReference type="OrthoDB" id="350602at2"/>
<keyword evidence="11" id="KW-1185">Reference proteome</keyword>
<dbReference type="RefSeq" id="WP_076526314.1">
    <property type="nucleotide sequence ID" value="NZ_CP048103.1"/>
</dbReference>
<feature type="binding site" evidence="8">
    <location>
        <position position="80"/>
    </location>
    <ligand>
        <name>Mg(2+)</name>
        <dbReference type="ChEBI" id="CHEBI:18420"/>
        <note>ligand shared between all trimeric partners</note>
    </ligand>
</feature>
<dbReference type="PANTHER" id="PTHR34382:SF7">
    <property type="entry name" value="PTS SYSTEM N,N'-DIACETYLCHITOBIOSE-SPECIFIC EIIA COMPONENT"/>
    <property type="match status" value="1"/>
</dbReference>
<evidence type="ECO:0000256" key="4">
    <source>
        <dbReference type="ARBA" id="ARBA00022597"/>
    </source>
</evidence>
<evidence type="ECO:0000256" key="1">
    <source>
        <dbReference type="ARBA" id="ARBA00004496"/>
    </source>
</evidence>
<sequence length="110" mass="12033">MDASSEETVFEMILYGGNARSCAMEAISFAKKGDFVNARSKLDQAGEEIIKAHRIQTTLIQREAGGDPQPITLLMVHAQDHLMNAISIKDLAAEFVDLYEGIHISGGVQR</sequence>
<dbReference type="CDD" id="cd00215">
    <property type="entry name" value="PTS_IIA_lac"/>
    <property type="match status" value="1"/>
</dbReference>
<evidence type="ECO:0000256" key="7">
    <source>
        <dbReference type="PIRSR" id="PIRSR000699-1"/>
    </source>
</evidence>
<dbReference type="GO" id="GO:0009401">
    <property type="term" value="P:phosphoenolpyruvate-dependent sugar phosphotransferase system"/>
    <property type="evidence" value="ECO:0007669"/>
    <property type="project" value="UniProtKB-KW"/>
</dbReference>
<gene>
    <name evidence="10" type="ORF">SAMN05421790_11544</name>
</gene>
<dbReference type="FunFam" id="1.20.58.80:FF:000001">
    <property type="entry name" value="PTS system, lactose-specific IIa component"/>
    <property type="match status" value="1"/>
</dbReference>
<evidence type="ECO:0000256" key="3">
    <source>
        <dbReference type="ARBA" id="ARBA00022490"/>
    </source>
</evidence>
<dbReference type="Pfam" id="PF02255">
    <property type="entry name" value="PTS_IIA"/>
    <property type="match status" value="1"/>
</dbReference>
<dbReference type="Proteomes" id="UP000186795">
    <property type="component" value="Unassembled WGS sequence"/>
</dbReference>
<keyword evidence="8" id="KW-0479">Metal-binding</keyword>
<comment type="subcellular location">
    <subcellularLocation>
        <location evidence="1">Cytoplasm</location>
    </subcellularLocation>
</comment>
<dbReference type="InterPro" id="IPR003188">
    <property type="entry name" value="PTS_IIA_lac/cel"/>
</dbReference>